<dbReference type="CDD" id="cd06548">
    <property type="entry name" value="GH18_chitinase"/>
    <property type="match status" value="1"/>
</dbReference>
<keyword evidence="4 7" id="KW-0378">Hydrolase</keyword>
<dbReference type="GO" id="GO:0006032">
    <property type="term" value="P:chitin catabolic process"/>
    <property type="evidence" value="ECO:0007669"/>
    <property type="project" value="UniProtKB-KW"/>
</dbReference>
<dbReference type="InterPro" id="IPR001223">
    <property type="entry name" value="Glyco_hydro18_cat"/>
</dbReference>
<dbReference type="SUPFAM" id="SSF54556">
    <property type="entry name" value="Chitinase insertion domain"/>
    <property type="match status" value="1"/>
</dbReference>
<comment type="catalytic activity">
    <reaction evidence="1">
        <text>Random endo-hydrolysis of N-acetyl-beta-D-glucosaminide (1-&gt;4)-beta-linkages in chitin and chitodextrins.</text>
        <dbReference type="EC" id="3.2.1.14"/>
    </reaction>
</comment>
<evidence type="ECO:0000256" key="8">
    <source>
        <dbReference type="SAM" id="SignalP"/>
    </source>
</evidence>
<dbReference type="GO" id="GO:0008843">
    <property type="term" value="F:endochitinase activity"/>
    <property type="evidence" value="ECO:0007669"/>
    <property type="project" value="UniProtKB-EC"/>
</dbReference>
<dbReference type="PROSITE" id="PS01095">
    <property type="entry name" value="GH18_1"/>
    <property type="match status" value="1"/>
</dbReference>
<feature type="domain" description="Fibronectin type-III" evidence="9">
    <location>
        <begin position="45"/>
        <end position="130"/>
    </location>
</feature>
<dbReference type="InterPro" id="IPR050314">
    <property type="entry name" value="Glycosyl_Hydrlase_18"/>
</dbReference>
<dbReference type="GO" id="GO:0008061">
    <property type="term" value="F:chitin binding"/>
    <property type="evidence" value="ECO:0007669"/>
    <property type="project" value="InterPro"/>
</dbReference>
<evidence type="ECO:0000256" key="1">
    <source>
        <dbReference type="ARBA" id="ARBA00000822"/>
    </source>
</evidence>
<keyword evidence="8" id="KW-0732">Signal</keyword>
<dbReference type="Gene3D" id="2.60.40.10">
    <property type="entry name" value="Immunoglobulins"/>
    <property type="match status" value="1"/>
</dbReference>
<dbReference type="Pfam" id="PF00041">
    <property type="entry name" value="fn3"/>
    <property type="match status" value="1"/>
</dbReference>
<dbReference type="SMART" id="SM00636">
    <property type="entry name" value="Glyco_18"/>
    <property type="match status" value="1"/>
</dbReference>
<dbReference type="InterPro" id="IPR036116">
    <property type="entry name" value="FN3_sf"/>
</dbReference>
<dbReference type="PANTHER" id="PTHR11177:SF317">
    <property type="entry name" value="CHITINASE 12-RELATED"/>
    <property type="match status" value="1"/>
</dbReference>
<dbReference type="EC" id="3.2.1.14" evidence="3"/>
<dbReference type="PROSITE" id="PS51910">
    <property type="entry name" value="GH18_2"/>
    <property type="match status" value="1"/>
</dbReference>
<feature type="chain" id="PRO_5031033404" description="chitinase" evidence="8">
    <location>
        <begin position="36"/>
        <end position="506"/>
    </location>
</feature>
<dbReference type="SUPFAM" id="SSF51445">
    <property type="entry name" value="(Trans)glycosidases"/>
    <property type="match status" value="1"/>
</dbReference>
<evidence type="ECO:0000256" key="7">
    <source>
        <dbReference type="RuleBase" id="RU000489"/>
    </source>
</evidence>
<dbReference type="InterPro" id="IPR029070">
    <property type="entry name" value="Chitinase_insertion_sf"/>
</dbReference>
<dbReference type="AlphaFoldDB" id="A0A7W5AVW9"/>
<keyword evidence="12" id="KW-1185">Reference proteome</keyword>
<keyword evidence="5" id="KW-0119">Carbohydrate metabolism</keyword>
<gene>
    <name evidence="11" type="ORF">FHS18_001852</name>
</gene>
<dbReference type="Proteomes" id="UP000570361">
    <property type="component" value="Unassembled WGS sequence"/>
</dbReference>
<name>A0A7W5AVW9_9BACL</name>
<dbReference type="GO" id="GO:0005975">
    <property type="term" value="P:carbohydrate metabolic process"/>
    <property type="evidence" value="ECO:0007669"/>
    <property type="project" value="InterPro"/>
</dbReference>
<proteinExistence type="inferred from homology"/>
<evidence type="ECO:0000313" key="12">
    <source>
        <dbReference type="Proteomes" id="UP000570361"/>
    </source>
</evidence>
<feature type="signal peptide" evidence="8">
    <location>
        <begin position="1"/>
        <end position="35"/>
    </location>
</feature>
<keyword evidence="5" id="KW-0624">Polysaccharide degradation</keyword>
<evidence type="ECO:0000256" key="6">
    <source>
        <dbReference type="ARBA" id="ARBA00023295"/>
    </source>
</evidence>
<evidence type="ECO:0000256" key="4">
    <source>
        <dbReference type="ARBA" id="ARBA00022801"/>
    </source>
</evidence>
<dbReference type="EMBL" id="JACHXK010000003">
    <property type="protein sequence ID" value="MBB3109789.1"/>
    <property type="molecule type" value="Genomic_DNA"/>
</dbReference>
<keyword evidence="5" id="KW-0146">Chitin degradation</keyword>
<reference evidence="11 12" key="1">
    <citation type="submission" date="2020-08" db="EMBL/GenBank/DDBJ databases">
        <title>Genomic Encyclopedia of Type Strains, Phase III (KMG-III): the genomes of soil and plant-associated and newly described type strains.</title>
        <authorList>
            <person name="Whitman W."/>
        </authorList>
    </citation>
    <scope>NUCLEOTIDE SEQUENCE [LARGE SCALE GENOMIC DNA]</scope>
    <source>
        <strain evidence="11 12">CECT 5862</strain>
    </source>
</reference>
<dbReference type="Pfam" id="PF00704">
    <property type="entry name" value="Glyco_hydro_18"/>
    <property type="match status" value="1"/>
</dbReference>
<feature type="domain" description="GH18" evidence="10">
    <location>
        <begin position="144"/>
        <end position="506"/>
    </location>
</feature>
<evidence type="ECO:0000256" key="3">
    <source>
        <dbReference type="ARBA" id="ARBA00012729"/>
    </source>
</evidence>
<accession>A0A7W5AVW9</accession>
<dbReference type="Gene3D" id="3.20.20.80">
    <property type="entry name" value="Glycosidases"/>
    <property type="match status" value="1"/>
</dbReference>
<dbReference type="InterPro" id="IPR017853">
    <property type="entry name" value="GH"/>
</dbReference>
<dbReference type="InterPro" id="IPR011583">
    <property type="entry name" value="Chitinase_II/V-like_cat"/>
</dbReference>
<dbReference type="RefSeq" id="WP_183599202.1">
    <property type="nucleotide sequence ID" value="NZ_JACHXK010000003.1"/>
</dbReference>
<keyword evidence="6 7" id="KW-0326">Glycosidase</keyword>
<dbReference type="PROSITE" id="PS50853">
    <property type="entry name" value="FN3"/>
    <property type="match status" value="1"/>
</dbReference>
<sequence>MTARPKRNLVKRYAAFYLWLLAALLLFLSSTSVLAAPKDRQAPTAPSLLTAAQVTETTVDLTWKASTDQVGVAKYLIYQGTGQIGTAVSTAYKVTGLKPGTAYSFTVIAADAAGNISAASTVLRVTTLAATTTTTPPTVVTASKTVIGYYTGWSTYNGLQVASIDGSKLTHINYAFANVGTDLRIALSDPYADVEKRFPDDLATDPFFGNFNQLLKLKKKYPHLKTLISVGGWGGSAQFSNAALTDTSRTTFADSAVAFIVKYGFDGVDIDWEYPVAGGDAGNVNRPEDKTNFTLLMQKLREKLDAQGAKDGKTYLLTFAGAASSGYLNNIELGKLQAVVNYVNVMSYDLHGTWETKTGLNAPLYKDPASGFTWETSVNDAIALYRNAGVPAAKLVMGLAFYGSKYDNVTNANNGLYQSFSGGSSVTYASLKTNYIGQGYTRYFHTEAKVPYLFNGSSFITYDDPESLGYKTAYIKQQQLAGAMIWSLGYDTANSELLTAVYQGLQ</sequence>
<dbReference type="CDD" id="cd00063">
    <property type="entry name" value="FN3"/>
    <property type="match status" value="1"/>
</dbReference>
<dbReference type="InterPro" id="IPR013783">
    <property type="entry name" value="Ig-like_fold"/>
</dbReference>
<dbReference type="PANTHER" id="PTHR11177">
    <property type="entry name" value="CHITINASE"/>
    <property type="match status" value="1"/>
</dbReference>
<protein>
    <recommendedName>
        <fullName evidence="3">chitinase</fullName>
        <ecNumber evidence="3">3.2.1.14</ecNumber>
    </recommendedName>
</protein>
<dbReference type="SUPFAM" id="SSF49265">
    <property type="entry name" value="Fibronectin type III"/>
    <property type="match status" value="1"/>
</dbReference>
<evidence type="ECO:0000256" key="2">
    <source>
        <dbReference type="ARBA" id="ARBA00009121"/>
    </source>
</evidence>
<comment type="similarity">
    <text evidence="2">Belongs to the glycosyl hydrolase 18 family. Chitinase class II subfamily.</text>
</comment>
<dbReference type="InterPro" id="IPR001579">
    <property type="entry name" value="Glyco_hydro_18_chit_AS"/>
</dbReference>
<evidence type="ECO:0000259" key="10">
    <source>
        <dbReference type="PROSITE" id="PS51910"/>
    </source>
</evidence>
<comment type="caution">
    <text evidence="11">The sequence shown here is derived from an EMBL/GenBank/DDBJ whole genome shotgun (WGS) entry which is preliminary data.</text>
</comment>
<dbReference type="InterPro" id="IPR003961">
    <property type="entry name" value="FN3_dom"/>
</dbReference>
<dbReference type="Gene3D" id="3.10.50.10">
    <property type="match status" value="1"/>
</dbReference>
<evidence type="ECO:0000256" key="5">
    <source>
        <dbReference type="ARBA" id="ARBA00023024"/>
    </source>
</evidence>
<organism evidence="11 12">
    <name type="scientific">Paenibacillus phyllosphaerae</name>
    <dbReference type="NCBI Taxonomy" id="274593"/>
    <lineage>
        <taxon>Bacteria</taxon>
        <taxon>Bacillati</taxon>
        <taxon>Bacillota</taxon>
        <taxon>Bacilli</taxon>
        <taxon>Bacillales</taxon>
        <taxon>Paenibacillaceae</taxon>
        <taxon>Paenibacillus</taxon>
    </lineage>
</organism>
<dbReference type="SMART" id="SM00060">
    <property type="entry name" value="FN3"/>
    <property type="match status" value="1"/>
</dbReference>
<evidence type="ECO:0000313" key="11">
    <source>
        <dbReference type="EMBL" id="MBB3109789.1"/>
    </source>
</evidence>
<evidence type="ECO:0000259" key="9">
    <source>
        <dbReference type="PROSITE" id="PS50853"/>
    </source>
</evidence>